<dbReference type="Proteomes" id="UP000007030">
    <property type="component" value="Chromosome"/>
</dbReference>
<evidence type="ECO:0000259" key="3">
    <source>
        <dbReference type="PROSITE" id="PS51371"/>
    </source>
</evidence>
<keyword evidence="1 2" id="KW-0129">CBS domain</keyword>
<keyword evidence="5" id="KW-1185">Reference proteome</keyword>
<reference evidence="4 5" key="1">
    <citation type="journal article" date="2012" name="Stand. Genomic Sci.">
        <title>Complete genome sequence of the aerobic, heterotroph Marinithermus hydrothermalis type strain (T1(T)) from a deep-sea hydrothermal vent chimney.</title>
        <authorList>
            <person name="Copeland A."/>
            <person name="Gu W."/>
            <person name="Yasawong M."/>
            <person name="Lapidus A."/>
            <person name="Lucas S."/>
            <person name="Deshpande S."/>
            <person name="Pagani I."/>
            <person name="Tapia R."/>
            <person name="Cheng J.F."/>
            <person name="Goodwin L.A."/>
            <person name="Pitluck S."/>
            <person name="Liolios K."/>
            <person name="Ivanova N."/>
            <person name="Mavromatis K."/>
            <person name="Mikhailova N."/>
            <person name="Pati A."/>
            <person name="Chen A."/>
            <person name="Palaniappan K."/>
            <person name="Land M."/>
            <person name="Pan C."/>
            <person name="Brambilla E.M."/>
            <person name="Rohde M."/>
            <person name="Tindall B.J."/>
            <person name="Sikorski J."/>
            <person name="Goker M."/>
            <person name="Detter J.C."/>
            <person name="Bristow J."/>
            <person name="Eisen J.A."/>
            <person name="Markowitz V."/>
            <person name="Hugenholtz P."/>
            <person name="Kyrpides N.C."/>
            <person name="Klenk H.P."/>
            <person name="Woyke T."/>
        </authorList>
    </citation>
    <scope>NUCLEOTIDE SEQUENCE [LARGE SCALE GENOMIC DNA]</scope>
    <source>
        <strain evidence="5">DSM 14884 / JCM 11576 / T1</strain>
    </source>
</reference>
<name>F2NPT3_MARHT</name>
<dbReference type="SUPFAM" id="SSF54631">
    <property type="entry name" value="CBS-domain pair"/>
    <property type="match status" value="1"/>
</dbReference>
<dbReference type="PANTHER" id="PTHR43080:SF2">
    <property type="entry name" value="CBS DOMAIN-CONTAINING PROTEIN"/>
    <property type="match status" value="1"/>
</dbReference>
<evidence type="ECO:0000313" key="4">
    <source>
        <dbReference type="EMBL" id="AEB12859.1"/>
    </source>
</evidence>
<dbReference type="PROSITE" id="PS51371">
    <property type="entry name" value="CBS"/>
    <property type="match status" value="2"/>
</dbReference>
<proteinExistence type="predicted"/>
<dbReference type="EMBL" id="CP002630">
    <property type="protein sequence ID" value="AEB12859.1"/>
    <property type="molecule type" value="Genomic_DNA"/>
</dbReference>
<organism evidence="4 5">
    <name type="scientific">Marinithermus hydrothermalis (strain DSM 14884 / JCM 11576 / T1)</name>
    <dbReference type="NCBI Taxonomy" id="869210"/>
    <lineage>
        <taxon>Bacteria</taxon>
        <taxon>Thermotogati</taxon>
        <taxon>Deinococcota</taxon>
        <taxon>Deinococci</taxon>
        <taxon>Thermales</taxon>
        <taxon>Thermaceae</taxon>
        <taxon>Marinithermus</taxon>
    </lineage>
</organism>
<protein>
    <submittedName>
        <fullName evidence="4">CBS domain containing membrane protein</fullName>
    </submittedName>
</protein>
<dbReference type="AlphaFoldDB" id="F2NPT3"/>
<dbReference type="Pfam" id="PF00571">
    <property type="entry name" value="CBS"/>
    <property type="match status" value="2"/>
</dbReference>
<dbReference type="InterPro" id="IPR051257">
    <property type="entry name" value="Diverse_CBS-Domain"/>
</dbReference>
<evidence type="ECO:0000256" key="1">
    <source>
        <dbReference type="ARBA" id="ARBA00023122"/>
    </source>
</evidence>
<dbReference type="PANTHER" id="PTHR43080">
    <property type="entry name" value="CBS DOMAIN-CONTAINING PROTEIN CBSX3, MITOCHONDRIAL"/>
    <property type="match status" value="1"/>
</dbReference>
<dbReference type="KEGG" id="mhd:Marky_2136"/>
<dbReference type="Gene3D" id="3.10.580.10">
    <property type="entry name" value="CBS-domain"/>
    <property type="match status" value="1"/>
</dbReference>
<gene>
    <name evidence="4" type="ordered locus">Marky_2136</name>
</gene>
<accession>F2NPT3</accession>
<dbReference type="CDD" id="cd04586">
    <property type="entry name" value="CBS_pair_BON_assoc"/>
    <property type="match status" value="1"/>
</dbReference>
<evidence type="ECO:0000256" key="2">
    <source>
        <dbReference type="PROSITE-ProRule" id="PRU00703"/>
    </source>
</evidence>
<sequence length="149" mass="16903">MTPNPLTVRADVPLLEAAQLMLRNRFGGLPVVDAEGRLVGLVEVEDLLPRMSAVPFSDVRAMRLFDEWVDRDLAELYEELRQVPVAKALRKDVEVLHPDDPLDQALDRMAENRFRRMPVVDETGRLVGILTRSDFLRLMLELGGRDAGR</sequence>
<dbReference type="InterPro" id="IPR000644">
    <property type="entry name" value="CBS_dom"/>
</dbReference>
<dbReference type="SMART" id="SM00116">
    <property type="entry name" value="CBS"/>
    <property type="match status" value="2"/>
</dbReference>
<dbReference type="eggNOG" id="COG0517">
    <property type="taxonomic scope" value="Bacteria"/>
</dbReference>
<dbReference type="HOGENOM" id="CLU_040681_9_0_0"/>
<evidence type="ECO:0000313" key="5">
    <source>
        <dbReference type="Proteomes" id="UP000007030"/>
    </source>
</evidence>
<feature type="domain" description="CBS" evidence="3">
    <location>
        <begin position="1"/>
        <end position="59"/>
    </location>
</feature>
<feature type="domain" description="CBS" evidence="3">
    <location>
        <begin position="89"/>
        <end position="147"/>
    </location>
</feature>
<dbReference type="STRING" id="869210.Marky_2136"/>
<dbReference type="InterPro" id="IPR046342">
    <property type="entry name" value="CBS_dom_sf"/>
</dbReference>